<protein>
    <recommendedName>
        <fullName evidence="2">DDE-1 domain-containing protein</fullName>
    </recommendedName>
</protein>
<proteinExistence type="predicted"/>
<dbReference type="GO" id="GO:0005634">
    <property type="term" value="C:nucleus"/>
    <property type="evidence" value="ECO:0007669"/>
    <property type="project" value="TreeGrafter"/>
</dbReference>
<name>A0A2S4UWI9_9BASI</name>
<dbReference type="Proteomes" id="UP000239156">
    <property type="component" value="Unassembled WGS sequence"/>
</dbReference>
<dbReference type="EMBL" id="PKSL01000155">
    <property type="protein sequence ID" value="POW01653.1"/>
    <property type="molecule type" value="Genomic_DNA"/>
</dbReference>
<feature type="domain" description="DDE-1" evidence="2">
    <location>
        <begin position="1"/>
        <end position="125"/>
    </location>
</feature>
<dbReference type="GO" id="GO:0003677">
    <property type="term" value="F:DNA binding"/>
    <property type="evidence" value="ECO:0007669"/>
    <property type="project" value="TreeGrafter"/>
</dbReference>
<organism evidence="3 4">
    <name type="scientific">Puccinia striiformis</name>
    <dbReference type="NCBI Taxonomy" id="27350"/>
    <lineage>
        <taxon>Eukaryota</taxon>
        <taxon>Fungi</taxon>
        <taxon>Dikarya</taxon>
        <taxon>Basidiomycota</taxon>
        <taxon>Pucciniomycotina</taxon>
        <taxon>Pucciniomycetes</taxon>
        <taxon>Pucciniales</taxon>
        <taxon>Pucciniaceae</taxon>
        <taxon>Puccinia</taxon>
    </lineage>
</organism>
<accession>A0A2S4UWI9</accession>
<comment type="caution">
    <text evidence="3">The sequence shown here is derived from an EMBL/GenBank/DDBJ whole genome shotgun (WGS) entry which is preliminary data.</text>
</comment>
<evidence type="ECO:0000259" key="2">
    <source>
        <dbReference type="Pfam" id="PF03184"/>
    </source>
</evidence>
<feature type="coiled-coil region" evidence="1">
    <location>
        <begin position="215"/>
        <end position="242"/>
    </location>
</feature>
<dbReference type="Pfam" id="PF03184">
    <property type="entry name" value="DDE_1"/>
    <property type="match status" value="1"/>
</dbReference>
<dbReference type="PANTHER" id="PTHR19303:SF73">
    <property type="entry name" value="PROTEIN PDC2"/>
    <property type="match status" value="1"/>
</dbReference>
<evidence type="ECO:0000313" key="3">
    <source>
        <dbReference type="EMBL" id="POW01653.1"/>
    </source>
</evidence>
<dbReference type="VEuPathDB" id="FungiDB:PSTT_12327"/>
<evidence type="ECO:0000313" key="4">
    <source>
        <dbReference type="Proteomes" id="UP000239156"/>
    </source>
</evidence>
<keyword evidence="1" id="KW-0175">Coiled coil</keyword>
<reference evidence="3" key="1">
    <citation type="submission" date="2017-12" db="EMBL/GenBank/DDBJ databases">
        <title>Gene loss provides genomic basis for host adaptation in cereal stripe rust fungi.</title>
        <authorList>
            <person name="Xia C."/>
        </authorList>
    </citation>
    <scope>NUCLEOTIDE SEQUENCE [LARGE SCALE GENOMIC DNA]</scope>
    <source>
        <strain evidence="3">93-210</strain>
    </source>
</reference>
<dbReference type="InterPro" id="IPR050863">
    <property type="entry name" value="CenT-Element_Derived"/>
</dbReference>
<gene>
    <name evidence="3" type="ORF">PSTT_12327</name>
</gene>
<dbReference type="PANTHER" id="PTHR19303">
    <property type="entry name" value="TRANSPOSON"/>
    <property type="match status" value="1"/>
</dbReference>
<dbReference type="AlphaFoldDB" id="A0A2S4UWI9"/>
<sequence>MTAAIMAPWLQKLKNRFCQEKRHVLLLLDNFSAHIKGLEGLCLPNLKVEFLPPNLTSVLQPCDAGIIRAFKAYYRRQALESAMTRYEDNPDVDATAVFNMNQLEAMHLAQEAWHLVTQKTIVNCWRHTGIIQRPETETNTTDKTPVLKGLIARDNDLEKIVEQTKESLNKLSRYPKLPESSKESRILIENLLNAPAESNLVHHSIPMPTEEEILSSIHQEDINATEEVIEQEEEEEQSEDKQERIPWNLTIMTTALNEIKFGLLSQPANESSSGWLAHVKSLDTLPNQIKKAQWSGLNKQHSIHSLKNRPLFPPFFFFSCYTRA</sequence>
<keyword evidence="4" id="KW-1185">Reference proteome</keyword>
<dbReference type="InterPro" id="IPR004875">
    <property type="entry name" value="DDE_SF_endonuclease_dom"/>
</dbReference>
<evidence type="ECO:0000256" key="1">
    <source>
        <dbReference type="SAM" id="Coils"/>
    </source>
</evidence>